<gene>
    <name evidence="1" type="ORF">JCGZ_19432</name>
</gene>
<evidence type="ECO:0000313" key="1">
    <source>
        <dbReference type="EMBL" id="KDP44417.1"/>
    </source>
</evidence>
<dbReference type="Proteomes" id="UP000027138">
    <property type="component" value="Unassembled WGS sequence"/>
</dbReference>
<name>A0A067L7M6_JATCU</name>
<protein>
    <submittedName>
        <fullName evidence="1">Uncharacterized protein</fullName>
    </submittedName>
</protein>
<evidence type="ECO:0000313" key="2">
    <source>
        <dbReference type="Proteomes" id="UP000027138"/>
    </source>
</evidence>
<dbReference type="EMBL" id="KK914252">
    <property type="protein sequence ID" value="KDP44417.1"/>
    <property type="molecule type" value="Genomic_DNA"/>
</dbReference>
<dbReference type="AlphaFoldDB" id="A0A067L7M6"/>
<proteinExistence type="predicted"/>
<organism evidence="1 2">
    <name type="scientific">Jatropha curcas</name>
    <name type="common">Barbados nut</name>
    <dbReference type="NCBI Taxonomy" id="180498"/>
    <lineage>
        <taxon>Eukaryota</taxon>
        <taxon>Viridiplantae</taxon>
        <taxon>Streptophyta</taxon>
        <taxon>Embryophyta</taxon>
        <taxon>Tracheophyta</taxon>
        <taxon>Spermatophyta</taxon>
        <taxon>Magnoliopsida</taxon>
        <taxon>eudicotyledons</taxon>
        <taxon>Gunneridae</taxon>
        <taxon>Pentapetalae</taxon>
        <taxon>rosids</taxon>
        <taxon>fabids</taxon>
        <taxon>Malpighiales</taxon>
        <taxon>Euphorbiaceae</taxon>
        <taxon>Crotonoideae</taxon>
        <taxon>Jatropheae</taxon>
        <taxon>Jatropha</taxon>
    </lineage>
</organism>
<sequence>MRVEYEGIISLYSSCGSVVHRSEVCSDSAMEVVEVNKEFGGSQDKAMQESGLNVKNSNDGFDAWMAHSFPSSVSGGSTVLATPSFVSIGLEDKDLDVGRSIGTEPTSAVVSRLDVLLGPDGGLRSGLVVRSEGSISVGVPSAKGNRSPLNCKLLRSLDIIAGTVC</sequence>
<accession>A0A067L7M6</accession>
<reference evidence="1 2" key="1">
    <citation type="journal article" date="2014" name="PLoS ONE">
        <title>Global Analysis of Gene Expression Profiles in Physic Nut (Jatropha curcas L.) Seedlings Exposed to Salt Stress.</title>
        <authorList>
            <person name="Zhang L."/>
            <person name="Zhang C."/>
            <person name="Wu P."/>
            <person name="Chen Y."/>
            <person name="Li M."/>
            <person name="Jiang H."/>
            <person name="Wu G."/>
        </authorList>
    </citation>
    <scope>NUCLEOTIDE SEQUENCE [LARGE SCALE GENOMIC DNA]</scope>
    <source>
        <strain evidence="2">cv. GZQX0401</strain>
        <tissue evidence="1">Young leaves</tissue>
    </source>
</reference>
<keyword evidence="2" id="KW-1185">Reference proteome</keyword>